<keyword evidence="2" id="KW-1185">Reference proteome</keyword>
<reference evidence="1" key="1">
    <citation type="submission" date="2022-10" db="EMBL/GenBank/DDBJ databases">
        <title>Complete Genome of Trichothecium roseum strain YXFP-22015, a Plant Pathogen Isolated from Citrus.</title>
        <authorList>
            <person name="Wang Y."/>
            <person name="Zhu L."/>
        </authorList>
    </citation>
    <scope>NUCLEOTIDE SEQUENCE</scope>
    <source>
        <strain evidence="1">YXFP-22015</strain>
    </source>
</reference>
<comment type="caution">
    <text evidence="1">The sequence shown here is derived from an EMBL/GenBank/DDBJ whole genome shotgun (WGS) entry which is preliminary data.</text>
</comment>
<accession>A0ACC0VFW3</accession>
<gene>
    <name evidence="1" type="ORF">N3K66_001321</name>
</gene>
<dbReference type="Proteomes" id="UP001163324">
    <property type="component" value="Chromosome 1"/>
</dbReference>
<organism evidence="1 2">
    <name type="scientific">Trichothecium roseum</name>
    <dbReference type="NCBI Taxonomy" id="47278"/>
    <lineage>
        <taxon>Eukaryota</taxon>
        <taxon>Fungi</taxon>
        <taxon>Dikarya</taxon>
        <taxon>Ascomycota</taxon>
        <taxon>Pezizomycotina</taxon>
        <taxon>Sordariomycetes</taxon>
        <taxon>Hypocreomycetidae</taxon>
        <taxon>Hypocreales</taxon>
        <taxon>Hypocreales incertae sedis</taxon>
        <taxon>Trichothecium</taxon>
    </lineage>
</organism>
<sequence>MGSKRKRSGKEATAPVGAATKKAKKDQATAAAAAAAAAAAPTKPSLEKKPFVEAPTGDERRREASLYELLGSEDEKDRIEAADCIVSSLLEGEGVSEPTLERHLERRLFRGLASGRNASRLGFSLVITEILGQLYGEKALSESKYDGMSFRKVLSCLMDKTQAVGNIPGQEERDHFFGQLFGIECFVRSGVLFLDTSRWNQILDLLLNLGYKKIWLRSQCGWVILQALGQMKESEVEHTLTKLADGGLAKTPEGVAIWLSALQRFPKLKIKPWTNPLANKSLGDLTAVLKESFQSQDMKSQAEKGGKNKQASWSAQLHYVWDIILAYFTQQDSSDADSFESFWSRVVDDGLFSKNATDGQKFKGFMVFQKMLAGLVDQHPKMEALFSKNFTLCLMNQAAKEDRYLHRAATKTLKSVESTVASNPAALPAVLRSLLGGNGSYVFDQRTNSKTIDRLLQNITPENEKACLKVIRQPISKLSQMAEAEGIATLRAHVDYLSKSLNASSATEKGDGDGSAASSGLALKELARLAYTQPDDIPNNVLTDQVKELCRSRIESSFAKLIRRSDDFSLFCNAVASIDSSSVDMDEEIREGMDDALSRMQKLLKRKAKTSTEKSLYEGLAMLHAVSIFQLYNQESDAMETLQDLAQYSDRLKKGKKDEDEEGSSELLVEILLSMVARPSSLMRQVSQQVFDAFTSQISPEGLELLTGPLSSSESAKGQQELFNTEDDAMDVDAEEGSDVEDVDEASDVELGSDVEFVGLNGDADVGSDDDDDDDDDDEESEDGDKDGDEDGNEDGDASGDEKPERIMLDDDVLGNILRSHRLDKDADAESSADEADMSDSEMFALDEKLGEVFRNRADARPGGSKKQKRDAKQSVVNFKHRVLDLLGIYARNEALNPLAFSLLVPLLALMRTTTAKPLASRSCEIILNYQKGMRRARSAKGEAPNKMMAADDVDEALLPLLVDIHEEAGKDKSHAYAKAASAASLIVASAMFSADKGSIKKVTAVYAKTQSEWVLGQAQLQSSFFTEWNNWCQNRASQS</sequence>
<evidence type="ECO:0000313" key="1">
    <source>
        <dbReference type="EMBL" id="KAI9904792.1"/>
    </source>
</evidence>
<protein>
    <submittedName>
        <fullName evidence="1">Uncharacterized protein</fullName>
    </submittedName>
</protein>
<evidence type="ECO:0000313" key="2">
    <source>
        <dbReference type="Proteomes" id="UP001163324"/>
    </source>
</evidence>
<dbReference type="EMBL" id="CM047940">
    <property type="protein sequence ID" value="KAI9904792.1"/>
    <property type="molecule type" value="Genomic_DNA"/>
</dbReference>
<name>A0ACC0VFW3_9HYPO</name>
<proteinExistence type="predicted"/>